<dbReference type="InterPro" id="IPR036640">
    <property type="entry name" value="ABC1_TM_sf"/>
</dbReference>
<gene>
    <name evidence="7" type="ORF">RUM4293_00792</name>
</gene>
<evidence type="ECO:0000256" key="3">
    <source>
        <dbReference type="ARBA" id="ARBA00022989"/>
    </source>
</evidence>
<feature type="transmembrane region" description="Helical" evidence="5">
    <location>
        <begin position="146"/>
        <end position="165"/>
    </location>
</feature>
<feature type="domain" description="ABC transmembrane type-1" evidence="6">
    <location>
        <begin position="117"/>
        <end position="272"/>
    </location>
</feature>
<dbReference type="InterPro" id="IPR011527">
    <property type="entry name" value="ABC1_TM_dom"/>
</dbReference>
<dbReference type="GO" id="GO:0005886">
    <property type="term" value="C:plasma membrane"/>
    <property type="evidence" value="ECO:0007669"/>
    <property type="project" value="UniProtKB-SubCell"/>
</dbReference>
<keyword evidence="4 5" id="KW-0472">Membrane</keyword>
<dbReference type="PROSITE" id="PS50929">
    <property type="entry name" value="ABC_TM1F"/>
    <property type="match status" value="1"/>
</dbReference>
<dbReference type="Proteomes" id="UP000050786">
    <property type="component" value="Unassembled WGS sequence"/>
</dbReference>
<evidence type="ECO:0000259" key="6">
    <source>
        <dbReference type="PROSITE" id="PS50929"/>
    </source>
</evidence>
<keyword evidence="3 5" id="KW-1133">Transmembrane helix</keyword>
<evidence type="ECO:0000256" key="2">
    <source>
        <dbReference type="ARBA" id="ARBA00022692"/>
    </source>
</evidence>
<feature type="transmembrane region" description="Helical" evidence="5">
    <location>
        <begin position="214"/>
        <end position="234"/>
    </location>
</feature>
<name>A0A0N7LNA9_9RHOB</name>
<dbReference type="EMBL" id="CYPS01000010">
    <property type="protein sequence ID" value="CUH41908.1"/>
    <property type="molecule type" value="Genomic_DNA"/>
</dbReference>
<proteinExistence type="predicted"/>
<dbReference type="Gene3D" id="1.20.1560.10">
    <property type="entry name" value="ABC transporter type 1, transmembrane domain"/>
    <property type="match status" value="1"/>
</dbReference>
<feature type="transmembrane region" description="Helical" evidence="5">
    <location>
        <begin position="54"/>
        <end position="73"/>
    </location>
</feature>
<evidence type="ECO:0000313" key="8">
    <source>
        <dbReference type="Proteomes" id="UP000050786"/>
    </source>
</evidence>
<evidence type="ECO:0000256" key="4">
    <source>
        <dbReference type="ARBA" id="ARBA00023136"/>
    </source>
</evidence>
<protein>
    <recommendedName>
        <fullName evidence="6">ABC transmembrane type-1 domain-containing protein</fullName>
    </recommendedName>
</protein>
<evidence type="ECO:0000256" key="5">
    <source>
        <dbReference type="SAM" id="Phobius"/>
    </source>
</evidence>
<reference evidence="8" key="1">
    <citation type="submission" date="2015-09" db="EMBL/GenBank/DDBJ databases">
        <authorList>
            <person name="Rodrigo-Torres L."/>
            <person name="Arahal D.R."/>
        </authorList>
    </citation>
    <scope>NUCLEOTIDE SEQUENCE [LARGE SCALE GENOMIC DNA]</scope>
    <source>
        <strain evidence="8">CECT 4293</strain>
    </source>
</reference>
<dbReference type="SUPFAM" id="SSF90123">
    <property type="entry name" value="ABC transporter transmembrane region"/>
    <property type="match status" value="1"/>
</dbReference>
<dbReference type="AlphaFoldDB" id="A0A0N7LNA9"/>
<evidence type="ECO:0000256" key="1">
    <source>
        <dbReference type="ARBA" id="ARBA00004651"/>
    </source>
</evidence>
<keyword evidence="8" id="KW-1185">Reference proteome</keyword>
<sequence>MINSDDRLSIATLLRVFRTKIATTWGLTLVETALFIFLPLLIGYSIDGLSNGDYTSFIHFGVAMAALLVVSTLRRVYDTRAYGTIRVELGKAQAKRDAGREVSVLNARVLMAREPVDFLENEAPESLGAVVQVLVSVGILMSFHEALATAAGAAAVIILIIFTLFSRRFFRLNGLLNHQSERQVTALQSMDLKKIGQHLFRLRTHEVRLSDSEALVYAAIFAVLLSMLAFNLRFAATQSGATAGQIFSVVTYSFEFVQSVVVLPMVLQSLARLSEITERINASASKQGANA</sequence>
<keyword evidence="2 5" id="KW-0812">Transmembrane</keyword>
<dbReference type="Pfam" id="PF13748">
    <property type="entry name" value="ABC_membrane_3"/>
    <property type="match status" value="1"/>
</dbReference>
<accession>A0A0N7LNA9</accession>
<dbReference type="RefSeq" id="WP_058272032.1">
    <property type="nucleotide sequence ID" value="NZ_CYPS01000010.1"/>
</dbReference>
<dbReference type="GO" id="GO:0005524">
    <property type="term" value="F:ATP binding"/>
    <property type="evidence" value="ECO:0007669"/>
    <property type="project" value="InterPro"/>
</dbReference>
<organism evidence="7 8">
    <name type="scientific">Ruegeria atlantica</name>
    <dbReference type="NCBI Taxonomy" id="81569"/>
    <lineage>
        <taxon>Bacteria</taxon>
        <taxon>Pseudomonadati</taxon>
        <taxon>Pseudomonadota</taxon>
        <taxon>Alphaproteobacteria</taxon>
        <taxon>Rhodobacterales</taxon>
        <taxon>Roseobacteraceae</taxon>
        <taxon>Ruegeria</taxon>
    </lineage>
</organism>
<evidence type="ECO:0000313" key="7">
    <source>
        <dbReference type="EMBL" id="CUH41908.1"/>
    </source>
</evidence>
<comment type="subcellular location">
    <subcellularLocation>
        <location evidence="1">Cell membrane</location>
        <topology evidence="1">Multi-pass membrane protein</topology>
    </subcellularLocation>
</comment>
<dbReference type="GO" id="GO:0140359">
    <property type="term" value="F:ABC-type transporter activity"/>
    <property type="evidence" value="ECO:0007669"/>
    <property type="project" value="InterPro"/>
</dbReference>
<feature type="transmembrane region" description="Helical" evidence="5">
    <location>
        <begin position="21"/>
        <end position="42"/>
    </location>
</feature>